<dbReference type="EMBL" id="LN899819">
    <property type="protein sequence ID" value="CUV11593.1"/>
    <property type="molecule type" value="Genomic_DNA"/>
</dbReference>
<evidence type="ECO:0000313" key="3">
    <source>
        <dbReference type="EMBL" id="QCX50069.1"/>
    </source>
</evidence>
<gene>
    <name evidence="3" type="ORF">E7Z57_13875</name>
    <name evidence="2" type="ORF">RUN39_v1_170058</name>
</gene>
<dbReference type="InterPro" id="IPR037914">
    <property type="entry name" value="SpoVT-AbrB_sf"/>
</dbReference>
<feature type="domain" description="SpoVT-AbrB" evidence="1">
    <location>
        <begin position="6"/>
        <end position="51"/>
    </location>
</feature>
<dbReference type="InterPro" id="IPR039052">
    <property type="entry name" value="Antitox_PemI-like"/>
</dbReference>
<dbReference type="EMBL" id="CP039339">
    <property type="protein sequence ID" value="QCX50069.1"/>
    <property type="molecule type" value="Genomic_DNA"/>
</dbReference>
<accession>A0A0S4TNI1</accession>
<proteinExistence type="predicted"/>
<organism evidence="2">
    <name type="scientific">Ralstonia solanacearum</name>
    <name type="common">Pseudomonas solanacearum</name>
    <dbReference type="NCBI Taxonomy" id="305"/>
    <lineage>
        <taxon>Bacteria</taxon>
        <taxon>Pseudomonadati</taxon>
        <taxon>Pseudomonadota</taxon>
        <taxon>Betaproteobacteria</taxon>
        <taxon>Burkholderiales</taxon>
        <taxon>Burkholderiaceae</taxon>
        <taxon>Ralstonia</taxon>
        <taxon>Ralstonia solanacearum species complex</taxon>
    </lineage>
</organism>
<name>A0A0S4TNI1_RALSL</name>
<evidence type="ECO:0000259" key="1">
    <source>
        <dbReference type="SMART" id="SM00966"/>
    </source>
</evidence>
<protein>
    <submittedName>
        <fullName evidence="3">AbrB/MazE/SpoVT family DNA-binding domain-containing protein</fullName>
    </submittedName>
    <submittedName>
        <fullName evidence="2">Putative PemI-like protein 1 (Protein mazE)</fullName>
    </submittedName>
</protein>
<sequence length="84" mass="9034">MELIVKRWGNSLALRIPSTLAEAAHISEESVLSANVRNGRLVLEKKTSFSLDGLVDELKAGAKLEPLVDWGAPVGTEFGAETDD</sequence>
<dbReference type="PANTHER" id="PTHR40516">
    <property type="entry name" value="ANTITOXIN CHPS-RELATED"/>
    <property type="match status" value="1"/>
</dbReference>
<evidence type="ECO:0000313" key="4">
    <source>
        <dbReference type="Proteomes" id="UP000310553"/>
    </source>
</evidence>
<dbReference type="Pfam" id="PF04014">
    <property type="entry name" value="MazE_antitoxin"/>
    <property type="match status" value="1"/>
</dbReference>
<dbReference type="GO" id="GO:0097351">
    <property type="term" value="F:toxin sequestering activity"/>
    <property type="evidence" value="ECO:0007669"/>
    <property type="project" value="InterPro"/>
</dbReference>
<dbReference type="SUPFAM" id="SSF89447">
    <property type="entry name" value="AbrB/MazE/MraZ-like"/>
    <property type="match status" value="1"/>
</dbReference>
<reference evidence="3 4" key="2">
    <citation type="submission" date="2019-04" db="EMBL/GenBank/DDBJ databases">
        <title>Complete Genome of UW386 and Higher Quality Genome of UW700.</title>
        <authorList>
            <person name="Jacobs J."/>
            <person name="Perez A."/>
            <person name="Steidl O."/>
            <person name="Allen C."/>
        </authorList>
    </citation>
    <scope>NUCLEOTIDE SEQUENCE [LARGE SCALE GENOMIC DNA]</scope>
    <source>
        <strain evidence="3 4">UW386</strain>
    </source>
</reference>
<dbReference type="SMART" id="SM00966">
    <property type="entry name" value="SpoVT_AbrB"/>
    <property type="match status" value="1"/>
</dbReference>
<dbReference type="Proteomes" id="UP000310553">
    <property type="component" value="Chromosome"/>
</dbReference>
<evidence type="ECO:0000313" key="2">
    <source>
        <dbReference type="EMBL" id="CUV11593.1"/>
    </source>
</evidence>
<dbReference type="PANTHER" id="PTHR40516:SF1">
    <property type="entry name" value="ANTITOXIN CHPS-RELATED"/>
    <property type="match status" value="1"/>
</dbReference>
<dbReference type="InterPro" id="IPR007159">
    <property type="entry name" value="SpoVT-AbrB_dom"/>
</dbReference>
<keyword evidence="3" id="KW-0238">DNA-binding</keyword>
<reference evidence="2" key="1">
    <citation type="submission" date="2015-10" db="EMBL/GenBank/DDBJ databases">
        <authorList>
            <person name="Gilbert D.G."/>
        </authorList>
    </citation>
    <scope>NUCLEOTIDE SEQUENCE</scope>
    <source>
        <strain evidence="2">Phyl III-seqv23</strain>
    </source>
</reference>
<dbReference type="GO" id="GO:0003677">
    <property type="term" value="F:DNA binding"/>
    <property type="evidence" value="ECO:0007669"/>
    <property type="project" value="UniProtKB-KW"/>
</dbReference>
<dbReference type="Gene3D" id="2.10.260.10">
    <property type="match status" value="1"/>
</dbReference>
<dbReference type="AlphaFoldDB" id="A0A0S4TNI1"/>